<feature type="compositionally biased region" description="Basic and acidic residues" evidence="2">
    <location>
        <begin position="798"/>
        <end position="846"/>
    </location>
</feature>
<dbReference type="InterPro" id="IPR027848">
    <property type="entry name" value="DUF4494"/>
</dbReference>
<dbReference type="AlphaFoldDB" id="A0A077ZMK2"/>
<dbReference type="InterPro" id="IPR027417">
    <property type="entry name" value="P-loop_NTPase"/>
</dbReference>
<protein>
    <submittedName>
        <fullName evidence="4">DUF4494 and SNF2 N domain containing protein</fullName>
    </submittedName>
</protein>
<dbReference type="Gene3D" id="3.40.50.10810">
    <property type="entry name" value="Tandem AAA-ATPase domain"/>
    <property type="match status" value="1"/>
</dbReference>
<dbReference type="InterPro" id="IPR038718">
    <property type="entry name" value="SNF2-like_sf"/>
</dbReference>
<keyword evidence="1" id="KW-0175">Coiled coil</keyword>
<dbReference type="Pfam" id="PF00176">
    <property type="entry name" value="SNF2-rel_dom"/>
    <property type="match status" value="1"/>
</dbReference>
<gene>
    <name evidence="4" type="ORF">TTRE_0000938101</name>
</gene>
<evidence type="ECO:0000256" key="2">
    <source>
        <dbReference type="SAM" id="MobiDB-lite"/>
    </source>
</evidence>
<dbReference type="OrthoDB" id="6142064at2759"/>
<evidence type="ECO:0000256" key="1">
    <source>
        <dbReference type="SAM" id="Coils"/>
    </source>
</evidence>
<proteinExistence type="predicted"/>
<feature type="coiled-coil region" evidence="1">
    <location>
        <begin position="449"/>
        <end position="481"/>
    </location>
</feature>
<feature type="coiled-coil region" evidence="1">
    <location>
        <begin position="571"/>
        <end position="600"/>
    </location>
</feature>
<evidence type="ECO:0000313" key="4">
    <source>
        <dbReference type="EMBL" id="CDW60973.1"/>
    </source>
</evidence>
<keyword evidence="5" id="KW-1185">Reference proteome</keyword>
<reference evidence="4" key="2">
    <citation type="submission" date="2014-03" db="EMBL/GenBank/DDBJ databases">
        <title>The whipworm genome and dual-species transcriptomics of an intimate host-pathogen interaction.</title>
        <authorList>
            <person name="Foth B.J."/>
            <person name="Tsai I.J."/>
            <person name="Reid A.J."/>
            <person name="Bancroft A.J."/>
            <person name="Nichol S."/>
            <person name="Tracey A."/>
            <person name="Holroyd N."/>
            <person name="Cotton J.A."/>
            <person name="Stanley E.J."/>
            <person name="Zarowiecki M."/>
            <person name="Liu J.Z."/>
            <person name="Huckvale T."/>
            <person name="Cooper P.J."/>
            <person name="Grencis R.K."/>
            <person name="Berriman M."/>
        </authorList>
    </citation>
    <scope>NUCLEOTIDE SEQUENCE [LARGE SCALE GENOMIC DNA]</scope>
</reference>
<evidence type="ECO:0000313" key="5">
    <source>
        <dbReference type="Proteomes" id="UP000030665"/>
    </source>
</evidence>
<dbReference type="InterPro" id="IPR014001">
    <property type="entry name" value="Helicase_ATP-bd"/>
</dbReference>
<dbReference type="SMART" id="SM00487">
    <property type="entry name" value="DEXDc"/>
    <property type="match status" value="1"/>
</dbReference>
<feature type="non-terminal residue" evidence="4">
    <location>
        <position position="1308"/>
    </location>
</feature>
<dbReference type="STRING" id="36087.A0A077ZMK2"/>
<reference evidence="4" key="1">
    <citation type="submission" date="2014-01" db="EMBL/GenBank/DDBJ databases">
        <authorList>
            <person name="Aslett M."/>
        </authorList>
    </citation>
    <scope>NUCLEOTIDE SEQUENCE</scope>
</reference>
<sequence length="1308" mass="149533">MILDQLLHDNENLALRKRLESEEETLHNGEGDGDNDGDSNVKCIEIKGNVAKEFFDKIASLVGYQKTMEDGSEKVVNELYVVDALSCTEAETSIIEEMSCYISGDSAVTSAKKTNYGEIFFSDLDDDDKWYKAKCQFITIDEKSQKEKRSNVTYMVQAKSLARALRYVDEVMGKSMSDYDIVGLNETKICDLARDKFIEVYNQKFGEGGEVFFEEQKALFNNELLNGSFKGYLEKATSLNIHDAFMNLAINGLSLEKGTTTLCYLMGYSNYDKNTRQSTYTAKITYTGYGEILLRQRAGQILRCGNPVVVYDCDDFRFGERDGHKFVDYVKTYPRPANSRIVACYVKIILPNNSYDYFVLDREGIDRLREYSAKFGGQDHKANALYGGSYTGNDGKMYFKDIDTGFLISKTCKHAFKTYPKLPVGLGGMLQADVDSQPQQQQQQEAFGASQAETQKNGVKAKLVQQQANNITRQIATLKSDTENAVQANRKSYEACVQAGESLLSDISASGMNDALDEKAAEFIKKAKLTEKAMTEKRKGVTQVFDIVRKGFTMMESLISAKNTDSVVYKIQEKRNEYAAYKLEQQRKAEQERLRQERIKEAKIKLKTDTIDTLNNLLTEHSSAAINSLNNTFSLLTLDNKDEVKKRITECSDVLDLGHLFVNNKPSYSSEIEENDAKDIMNGAYKEISASLLASYKQTVTTTRDELLMKFDSKIAELLEIKKAEEERKRKEEEARKAEEERKRKEEEARKAAEEERKKQEEIQRIKDEEERKRKEAELKAAEEERKRKEAELKAAEEERKRKEAEAAAAEAERKAKEEAIRKADEAAKEEQQRKLAAEQEKRDAENAAQHATAQAQSLFAQTSVDNTSKQKIKVTKRLIVTDKNAWLDIIQQWWTIEGSSMSPDKLASKLEFMRKACEKHANNEEEYIVSHYIKYEDEESDKKKAFHLGTLVDALVTEPEKCNHYAMTVDDEKYTEKDWKWGLDRLAVLKKQATKDSFLDFVLKNAVGQKTFINPHMKMEYQGFEFELPVRCKFDWWLGEFGGDLKTTAATSQEQFEAQIDFVDWDRSRAWYMDLTHSIDPRYGNQDFIFAVSKTKKKVFYKKIERGDELYLRDKPKLYDYQEEGVRMELAMKRCINGDDMGTGKTVQSIVAIERAKATPCLVICPAALKVNWEREIKKFTNLRPLILTDSVNATYGYHLTKMDLYDVVICNYESLAKYFVVSLGEKPLKLKNFIFRNEVDILKSVIIDESARVKDPTTRQSKIIMGICQGKEYIYELTGTPVVNHATDMACQLAILGRIDEFGGYG</sequence>
<accession>A0A077ZMK2</accession>
<feature type="region of interest" description="Disordered" evidence="2">
    <location>
        <begin position="726"/>
        <end position="763"/>
    </location>
</feature>
<dbReference type="InterPro" id="IPR000330">
    <property type="entry name" value="SNF2_N"/>
</dbReference>
<dbReference type="PANTHER" id="PTHR10799">
    <property type="entry name" value="SNF2/RAD54 HELICASE FAMILY"/>
    <property type="match status" value="1"/>
</dbReference>
<dbReference type="EMBL" id="HG807630">
    <property type="protein sequence ID" value="CDW60973.1"/>
    <property type="molecule type" value="Genomic_DNA"/>
</dbReference>
<organism evidence="4 5">
    <name type="scientific">Trichuris trichiura</name>
    <name type="common">Whipworm</name>
    <name type="synonym">Trichocephalus trichiurus</name>
    <dbReference type="NCBI Taxonomy" id="36087"/>
    <lineage>
        <taxon>Eukaryota</taxon>
        <taxon>Metazoa</taxon>
        <taxon>Ecdysozoa</taxon>
        <taxon>Nematoda</taxon>
        <taxon>Enoplea</taxon>
        <taxon>Dorylaimia</taxon>
        <taxon>Trichinellida</taxon>
        <taxon>Trichuridae</taxon>
        <taxon>Trichuris</taxon>
    </lineage>
</organism>
<evidence type="ECO:0000259" key="3">
    <source>
        <dbReference type="SMART" id="SM00487"/>
    </source>
</evidence>
<dbReference type="SUPFAM" id="SSF52540">
    <property type="entry name" value="P-loop containing nucleoside triphosphate hydrolases"/>
    <property type="match status" value="1"/>
</dbReference>
<dbReference type="Pfam" id="PF14902">
    <property type="entry name" value="DUF4494"/>
    <property type="match status" value="1"/>
</dbReference>
<feature type="region of interest" description="Disordered" evidence="2">
    <location>
        <begin position="798"/>
        <end position="855"/>
    </location>
</feature>
<dbReference type="GO" id="GO:0005524">
    <property type="term" value="F:ATP binding"/>
    <property type="evidence" value="ECO:0007669"/>
    <property type="project" value="InterPro"/>
</dbReference>
<feature type="domain" description="Helicase ATP-binding" evidence="3">
    <location>
        <begin position="1115"/>
        <end position="1304"/>
    </location>
</feature>
<dbReference type="Proteomes" id="UP000030665">
    <property type="component" value="Unassembled WGS sequence"/>
</dbReference>
<name>A0A077ZMK2_TRITR</name>